<dbReference type="Proteomes" id="UP000001593">
    <property type="component" value="Unassembled WGS sequence"/>
</dbReference>
<evidence type="ECO:0000259" key="3">
    <source>
        <dbReference type="PROSITE" id="PS50026"/>
    </source>
</evidence>
<name>A7SFS3_NEMVE</name>
<organism evidence="4 5">
    <name type="scientific">Nematostella vectensis</name>
    <name type="common">Starlet sea anemone</name>
    <dbReference type="NCBI Taxonomy" id="45351"/>
    <lineage>
        <taxon>Eukaryota</taxon>
        <taxon>Metazoa</taxon>
        <taxon>Cnidaria</taxon>
        <taxon>Anthozoa</taxon>
        <taxon>Hexacorallia</taxon>
        <taxon>Actiniaria</taxon>
        <taxon>Edwardsiidae</taxon>
        <taxon>Nematostella</taxon>
    </lineage>
</organism>
<dbReference type="EMBL" id="DS469646">
    <property type="protein sequence ID" value="EDO37460.1"/>
    <property type="molecule type" value="Genomic_DNA"/>
</dbReference>
<evidence type="ECO:0000313" key="5">
    <source>
        <dbReference type="Proteomes" id="UP000001593"/>
    </source>
</evidence>
<accession>A7SFS3</accession>
<keyword evidence="2" id="KW-1015">Disulfide bond</keyword>
<dbReference type="CDD" id="cd00054">
    <property type="entry name" value="EGF_CA"/>
    <property type="match status" value="1"/>
</dbReference>
<dbReference type="InParanoid" id="A7SFS3"/>
<comment type="caution">
    <text evidence="2">Lacks conserved residue(s) required for the propagation of feature annotation.</text>
</comment>
<evidence type="ECO:0000256" key="2">
    <source>
        <dbReference type="PROSITE-ProRule" id="PRU00076"/>
    </source>
</evidence>
<keyword evidence="5" id="KW-1185">Reference proteome</keyword>
<sequence>MVPAFKCTRHLPNTMFVFAVIIYLAIDVSRATLLPSNSSKYHLEATNSLNCINIYLAACDPSDSCTVEFTQMKQKTDGSNDILKEDAIKPVTTADNSSYVFCIYDPVVSINASCCKYPVSGRNGSLSLKYGFISFMSKTCVTGSGNCVIRDSRKYVLPLSHDVCLSLTPCRNGGTCHATGGFLYTCACPGGLKGEKCDEPVGYEKIGYICLATNESLANVKNKTVSECASLCDNTKRTVVIRMWTSKGVVKQCLISRNADILSEFLEDFLVFSECFSVFSVMAPARILVKSLCRLMTSYRSTNQKRLHADLQFVRVRDPVLARRSGQMCSQVVRSVRRDQAELWVCVLPEGASKTQICRHHDNGPNNDTSVNHYSPPTHIVVID</sequence>
<dbReference type="Gene3D" id="2.10.25.10">
    <property type="entry name" value="Laminin"/>
    <property type="match status" value="1"/>
</dbReference>
<feature type="disulfide bond" evidence="2">
    <location>
        <begin position="188"/>
        <end position="197"/>
    </location>
</feature>
<comment type="similarity">
    <text evidence="1">Belongs to the EGF domain peptide family.</text>
</comment>
<evidence type="ECO:0000256" key="1">
    <source>
        <dbReference type="ARBA" id="ARBA00006373"/>
    </source>
</evidence>
<keyword evidence="2" id="KW-0245">EGF-like domain</keyword>
<proteinExistence type="inferred from homology"/>
<dbReference type="PROSITE" id="PS50026">
    <property type="entry name" value="EGF_3"/>
    <property type="match status" value="1"/>
</dbReference>
<feature type="domain" description="EGF-like" evidence="3">
    <location>
        <begin position="160"/>
        <end position="198"/>
    </location>
</feature>
<protein>
    <recommendedName>
        <fullName evidence="3">EGF-like domain-containing protein</fullName>
    </recommendedName>
</protein>
<gene>
    <name evidence="4" type="ORF">NEMVEDRAFT_v1g244965</name>
</gene>
<evidence type="ECO:0000313" key="4">
    <source>
        <dbReference type="EMBL" id="EDO37460.1"/>
    </source>
</evidence>
<dbReference type="InterPro" id="IPR000742">
    <property type="entry name" value="EGF"/>
</dbReference>
<dbReference type="PROSITE" id="PS00022">
    <property type="entry name" value="EGF_1"/>
    <property type="match status" value="1"/>
</dbReference>
<dbReference type="AlphaFoldDB" id="A7SFS3"/>
<reference evidence="4 5" key="1">
    <citation type="journal article" date="2007" name="Science">
        <title>Sea anemone genome reveals ancestral eumetazoan gene repertoire and genomic organization.</title>
        <authorList>
            <person name="Putnam N.H."/>
            <person name="Srivastava M."/>
            <person name="Hellsten U."/>
            <person name="Dirks B."/>
            <person name="Chapman J."/>
            <person name="Salamov A."/>
            <person name="Terry A."/>
            <person name="Shapiro H."/>
            <person name="Lindquist E."/>
            <person name="Kapitonov V.V."/>
            <person name="Jurka J."/>
            <person name="Genikhovich G."/>
            <person name="Grigoriev I.V."/>
            <person name="Lucas S.M."/>
            <person name="Steele R.E."/>
            <person name="Finnerty J.R."/>
            <person name="Technau U."/>
            <person name="Martindale M.Q."/>
            <person name="Rokhsar D.S."/>
        </authorList>
    </citation>
    <scope>NUCLEOTIDE SEQUENCE [LARGE SCALE GENOMIC DNA]</scope>
    <source>
        <strain evidence="5">CH2 X CH6</strain>
    </source>
</reference>
<dbReference type="SUPFAM" id="SSF57196">
    <property type="entry name" value="EGF/Laminin"/>
    <property type="match status" value="1"/>
</dbReference>
<dbReference type="HOGENOM" id="CLU_720242_0_0_1"/>